<organism evidence="1 2">
    <name type="scientific">Zarea fungicola</name>
    <dbReference type="NCBI Taxonomy" id="93591"/>
    <lineage>
        <taxon>Eukaryota</taxon>
        <taxon>Fungi</taxon>
        <taxon>Dikarya</taxon>
        <taxon>Ascomycota</taxon>
        <taxon>Pezizomycotina</taxon>
        <taxon>Sordariomycetes</taxon>
        <taxon>Hypocreomycetidae</taxon>
        <taxon>Hypocreales</taxon>
        <taxon>Cordycipitaceae</taxon>
        <taxon>Zarea</taxon>
    </lineage>
</organism>
<evidence type="ECO:0000313" key="1">
    <source>
        <dbReference type="EMBL" id="KAJ2978289.1"/>
    </source>
</evidence>
<protein>
    <submittedName>
        <fullName evidence="1">Uncharacterized protein</fullName>
    </submittedName>
</protein>
<gene>
    <name evidence="1" type="ORF">NQ176_g3897</name>
</gene>
<proteinExistence type="predicted"/>
<dbReference type="Proteomes" id="UP001143910">
    <property type="component" value="Unassembled WGS sequence"/>
</dbReference>
<sequence length="576" mass="64494">MSSSDQFEDVDPGLLAAIRVAVGREPINLESACDHAPVICTWKSQQDHRCKIQPLVDAWREADHTYTVKDDPLVLALANAGCDPYRARMVISQEGYGMTPTSSESLIGAYRRLWHNIQHPIPMGVQVCDQCRHGTTTFALQGSLYVGSCHFVPVSIGNYIDVVEEKRVLCIGAGGELRWCGNDEFMAVSHVWEHGWQGDSEKGLCSRTLDLLLFVAGLFGLEWVWIDIAMVSREPIPRSLAINSMNFVYTSSKVTVVFDRLLVSMHGGADRQRVMAIFLTDWMTRVWTMQEALLSKDLVFLFGDCHLHGSELQRSMIHNPPQPDLHWQQWGAIKSLCLILDGYVIPMLDRICVISKERLTTKKEDMARAIFPLFGLRWPGPATTLEDAQVQILQHLGNRASRLAPRHGPIMPQPWSWAPLVVAGSSGALMPQGRERPLYPGGLRGQWAAWRVHKALGKLDFRESYNDQLARLTGTCYDTVEFNVEVTSLKFIGQVFSRPENTWPWTGQELFLLRANNTGTPKTSELDYYELVVQDPHPHHSGTVLYHRVGSALGGLENGTGGEGLVVDSYVNGYMN</sequence>
<name>A0ACC1NH93_9HYPO</name>
<comment type="caution">
    <text evidence="1">The sequence shown here is derived from an EMBL/GenBank/DDBJ whole genome shotgun (WGS) entry which is preliminary data.</text>
</comment>
<reference evidence="1" key="1">
    <citation type="submission" date="2022-08" db="EMBL/GenBank/DDBJ databases">
        <title>Genome Sequence of Lecanicillium fungicola.</title>
        <authorList>
            <person name="Buettner E."/>
        </authorList>
    </citation>
    <scope>NUCLEOTIDE SEQUENCE</scope>
    <source>
        <strain evidence="1">Babe33</strain>
    </source>
</reference>
<dbReference type="EMBL" id="JANJQO010000390">
    <property type="protein sequence ID" value="KAJ2978289.1"/>
    <property type="molecule type" value="Genomic_DNA"/>
</dbReference>
<accession>A0ACC1NH93</accession>
<keyword evidence="2" id="KW-1185">Reference proteome</keyword>
<evidence type="ECO:0000313" key="2">
    <source>
        <dbReference type="Proteomes" id="UP001143910"/>
    </source>
</evidence>